<dbReference type="Proteomes" id="UP000663836">
    <property type="component" value="Unassembled WGS sequence"/>
</dbReference>
<dbReference type="Proteomes" id="UP000663864">
    <property type="component" value="Unassembled WGS sequence"/>
</dbReference>
<dbReference type="Pfam" id="PF03137">
    <property type="entry name" value="OATP"/>
    <property type="match status" value="1"/>
</dbReference>
<dbReference type="EMBL" id="CAJOBD010000256">
    <property type="protein sequence ID" value="CAF3626572.1"/>
    <property type="molecule type" value="Genomic_DNA"/>
</dbReference>
<dbReference type="EMBL" id="CAJNOT010000305">
    <property type="protein sequence ID" value="CAF0934080.1"/>
    <property type="molecule type" value="Genomic_DNA"/>
</dbReference>
<keyword evidence="2" id="KW-0472">Membrane</keyword>
<dbReference type="SUPFAM" id="SSF103473">
    <property type="entry name" value="MFS general substrate transporter"/>
    <property type="match status" value="1"/>
</dbReference>
<dbReference type="InterPro" id="IPR004156">
    <property type="entry name" value="OATP"/>
</dbReference>
<keyword evidence="2" id="KW-0812">Transmembrane</keyword>
<keyword evidence="2" id="KW-1133">Transmembrane helix</keyword>
<feature type="transmembrane region" description="Helical" evidence="2">
    <location>
        <begin position="103"/>
        <end position="124"/>
    </location>
</feature>
<evidence type="ECO:0000313" key="4">
    <source>
        <dbReference type="EMBL" id="CAF3626572.1"/>
    </source>
</evidence>
<dbReference type="PANTHER" id="PTHR11388">
    <property type="entry name" value="ORGANIC ANION TRANSPORTER"/>
    <property type="match status" value="1"/>
</dbReference>
<reference evidence="3" key="1">
    <citation type="submission" date="2021-02" db="EMBL/GenBank/DDBJ databases">
        <authorList>
            <person name="Nowell W R."/>
        </authorList>
    </citation>
    <scope>NUCLEOTIDE SEQUENCE</scope>
</reference>
<feature type="transmembrane region" description="Helical" evidence="2">
    <location>
        <begin position="191"/>
        <end position="214"/>
    </location>
</feature>
<gene>
    <name evidence="4" type="ORF">JBS370_LOCUS5060</name>
    <name evidence="3" type="ORF">ZHD862_LOCUS9099</name>
</gene>
<dbReference type="InterPro" id="IPR036259">
    <property type="entry name" value="MFS_trans_sf"/>
</dbReference>
<dbReference type="PANTHER" id="PTHR11388:SF142">
    <property type="entry name" value="SOLUTE CARRIER ORGANIC ANION TRANSPORTER FAMILY MEMBER 5A1"/>
    <property type="match status" value="1"/>
</dbReference>
<dbReference type="GO" id="GO:0043252">
    <property type="term" value="P:sodium-independent organic anion transport"/>
    <property type="evidence" value="ECO:0007669"/>
    <property type="project" value="TreeGrafter"/>
</dbReference>
<name>A0A814C1P7_9BILA</name>
<comment type="caution">
    <text evidence="3">The sequence shown here is derived from an EMBL/GenBank/DDBJ whole genome shotgun (WGS) entry which is preliminary data.</text>
</comment>
<accession>A0A814C1P7</accession>
<evidence type="ECO:0000256" key="1">
    <source>
        <dbReference type="ARBA" id="ARBA00023157"/>
    </source>
</evidence>
<dbReference type="GO" id="GO:0016323">
    <property type="term" value="C:basolateral plasma membrane"/>
    <property type="evidence" value="ECO:0007669"/>
    <property type="project" value="TreeGrafter"/>
</dbReference>
<proteinExistence type="predicted"/>
<evidence type="ECO:0000256" key="2">
    <source>
        <dbReference type="SAM" id="Phobius"/>
    </source>
</evidence>
<dbReference type="AlphaFoldDB" id="A0A814C1P7"/>
<evidence type="ECO:0000313" key="5">
    <source>
        <dbReference type="Proteomes" id="UP000663864"/>
    </source>
</evidence>
<sequence>MKENKTEMSEIKTKVNHIDHSNERRITSRIWTIRSYLILLCLIVLSQSMISSGYIGSIVSSLERYYGFSTSRLGVAFSSYDIMGVLSIPLISYFGSQNNRPRIVAFGALLFGIGNILFILPYFINGYEKESKTNLSNQTNEHLCQLNSSNQRIYSHDLCSTLSTAKILSHLTPNLIDKHISNTYVTPEPVWTYYILILAMITMSIGASPFYTLGVTFLTDHLNKDDQAICTSQNKKKNKIEVKY</sequence>
<organism evidence="3 5">
    <name type="scientific">Rotaria sordida</name>
    <dbReference type="NCBI Taxonomy" id="392033"/>
    <lineage>
        <taxon>Eukaryota</taxon>
        <taxon>Metazoa</taxon>
        <taxon>Spiralia</taxon>
        <taxon>Gnathifera</taxon>
        <taxon>Rotifera</taxon>
        <taxon>Eurotatoria</taxon>
        <taxon>Bdelloidea</taxon>
        <taxon>Philodinida</taxon>
        <taxon>Philodinidae</taxon>
        <taxon>Rotaria</taxon>
    </lineage>
</organism>
<protein>
    <submittedName>
        <fullName evidence="3">Uncharacterized protein</fullName>
    </submittedName>
</protein>
<feature type="transmembrane region" description="Helical" evidence="2">
    <location>
        <begin position="75"/>
        <end position="96"/>
    </location>
</feature>
<evidence type="ECO:0000313" key="3">
    <source>
        <dbReference type="EMBL" id="CAF0934080.1"/>
    </source>
</evidence>
<dbReference type="Gene3D" id="1.20.1250.20">
    <property type="entry name" value="MFS general substrate transporter like domains"/>
    <property type="match status" value="1"/>
</dbReference>
<keyword evidence="1" id="KW-1015">Disulfide bond</keyword>
<dbReference type="GO" id="GO:0015347">
    <property type="term" value="F:sodium-independent organic anion transmembrane transporter activity"/>
    <property type="evidence" value="ECO:0007669"/>
    <property type="project" value="TreeGrafter"/>
</dbReference>
<feature type="transmembrane region" description="Helical" evidence="2">
    <location>
        <begin position="35"/>
        <end position="55"/>
    </location>
</feature>